<dbReference type="AlphaFoldDB" id="A0AAV0DVU4"/>
<comment type="caution">
    <text evidence="1">The sequence shown here is derived from an EMBL/GenBank/DDBJ whole genome shotgun (WGS) entry which is preliminary data.</text>
</comment>
<evidence type="ECO:0000313" key="1">
    <source>
        <dbReference type="EMBL" id="CAH9111080.1"/>
    </source>
</evidence>
<organism evidence="1 2">
    <name type="scientific">Cuscuta epithymum</name>
    <dbReference type="NCBI Taxonomy" id="186058"/>
    <lineage>
        <taxon>Eukaryota</taxon>
        <taxon>Viridiplantae</taxon>
        <taxon>Streptophyta</taxon>
        <taxon>Embryophyta</taxon>
        <taxon>Tracheophyta</taxon>
        <taxon>Spermatophyta</taxon>
        <taxon>Magnoliopsida</taxon>
        <taxon>eudicotyledons</taxon>
        <taxon>Gunneridae</taxon>
        <taxon>Pentapetalae</taxon>
        <taxon>asterids</taxon>
        <taxon>lamiids</taxon>
        <taxon>Solanales</taxon>
        <taxon>Convolvulaceae</taxon>
        <taxon>Cuscuteae</taxon>
        <taxon>Cuscuta</taxon>
        <taxon>Cuscuta subgen. Cuscuta</taxon>
    </lineage>
</organism>
<sequence length="192" mass="23197">MYDEPPPECSFLYNRRNEGGYSTQRHSAGNRGCGHPFIQNEYTQPSYRRRSNTFRKTNEDRSISLSFRSRDRDRRYTIIRNWNRHPHSRYYEQSGFRPKYRNDANSSQLTPGHELYPKYMPRESFNDVSLSSHSQLDLGFRPPEQKCDWHTVNYRRQRYPHQAQRLTIPKSDINCRPTFSNRFDCLDFEEEI</sequence>
<reference evidence="1" key="1">
    <citation type="submission" date="2022-07" db="EMBL/GenBank/DDBJ databases">
        <authorList>
            <person name="Macas J."/>
            <person name="Novak P."/>
            <person name="Neumann P."/>
        </authorList>
    </citation>
    <scope>NUCLEOTIDE SEQUENCE</scope>
</reference>
<protein>
    <submittedName>
        <fullName evidence="1">Uncharacterized protein</fullName>
    </submittedName>
</protein>
<gene>
    <name evidence="1" type="ORF">CEPIT_LOCUS19393</name>
</gene>
<dbReference type="EMBL" id="CAMAPF010000180">
    <property type="protein sequence ID" value="CAH9111080.1"/>
    <property type="molecule type" value="Genomic_DNA"/>
</dbReference>
<name>A0AAV0DVU4_9ASTE</name>
<dbReference type="Proteomes" id="UP001152523">
    <property type="component" value="Unassembled WGS sequence"/>
</dbReference>
<proteinExistence type="predicted"/>
<evidence type="ECO:0000313" key="2">
    <source>
        <dbReference type="Proteomes" id="UP001152523"/>
    </source>
</evidence>
<keyword evidence="2" id="KW-1185">Reference proteome</keyword>
<accession>A0AAV0DVU4</accession>